<name>A0ABS0VVH1_9CORY</name>
<dbReference type="EMBL" id="JAEIOT010000007">
    <property type="protein sequence ID" value="MBI9000794.1"/>
    <property type="molecule type" value="Genomic_DNA"/>
</dbReference>
<proteinExistence type="predicted"/>
<accession>A0ABS0VVH1</accession>
<comment type="caution">
    <text evidence="1">The sequence shown here is derived from an EMBL/GenBank/DDBJ whole genome shotgun (WGS) entry which is preliminary data.</text>
</comment>
<organism evidence="1 2">
    <name type="scientific">Corynebacterium marambiense</name>
    <dbReference type="NCBI Taxonomy" id="2765364"/>
    <lineage>
        <taxon>Bacteria</taxon>
        <taxon>Bacillati</taxon>
        <taxon>Actinomycetota</taxon>
        <taxon>Actinomycetes</taxon>
        <taxon>Mycobacteriales</taxon>
        <taxon>Corynebacteriaceae</taxon>
        <taxon>Corynebacterium</taxon>
    </lineage>
</organism>
<keyword evidence="2" id="KW-1185">Reference proteome</keyword>
<protein>
    <submittedName>
        <fullName evidence="1">Uncharacterized protein</fullName>
    </submittedName>
</protein>
<sequence>MPTIVFDCLVPDIEAAGLSERFSRATDELVEAGDIEAADVVFDASPRVNPDLEVELRRIYRVEHADVEMADASVCRYRIELAGVRGSVNQLAMTLSRLLTPPAVLPRDRVLLEQEALYELPATYPWAVQVSR</sequence>
<dbReference type="Proteomes" id="UP000625574">
    <property type="component" value="Unassembled WGS sequence"/>
</dbReference>
<gene>
    <name evidence="1" type="ORF">JDV76_07420</name>
</gene>
<evidence type="ECO:0000313" key="1">
    <source>
        <dbReference type="EMBL" id="MBI9000794.1"/>
    </source>
</evidence>
<reference evidence="1 2" key="1">
    <citation type="submission" date="2020-12" db="EMBL/GenBank/DDBJ databases">
        <title>Genome public.</title>
        <authorList>
            <person name="Sun Q."/>
        </authorList>
    </citation>
    <scope>NUCLEOTIDE SEQUENCE [LARGE SCALE GENOMIC DNA]</scope>
    <source>
        <strain evidence="1 2">CCM 8864</strain>
    </source>
</reference>
<evidence type="ECO:0000313" key="2">
    <source>
        <dbReference type="Proteomes" id="UP000625574"/>
    </source>
</evidence>
<dbReference type="RefSeq" id="WP_198736211.1">
    <property type="nucleotide sequence ID" value="NZ_JAEIOT010000007.1"/>
</dbReference>